<accession>A0A077PLK6</accession>
<keyword evidence="2" id="KW-1185">Reference proteome</keyword>
<name>A0A077PLK6_XENBV</name>
<dbReference type="HOGENOM" id="CLU_145484_0_0_6"/>
<comment type="caution">
    <text evidence="1">The sequence shown here is derived from an EMBL/GenBank/DDBJ whole genome shotgun (WGS) entry which is preliminary data.</text>
</comment>
<gene>
    <name evidence="1" type="ORF">XBKQ1_480009</name>
</gene>
<dbReference type="RefSeq" id="WP_038244188.1">
    <property type="nucleotide sequence ID" value="NZ_CAWLZI010000046.1"/>
</dbReference>
<dbReference type="Proteomes" id="UP000028500">
    <property type="component" value="Unassembled WGS sequence"/>
</dbReference>
<reference evidence="1" key="1">
    <citation type="submission" date="2013-07" db="EMBL/GenBank/DDBJ databases">
        <title>Sub-species coevolution in mutualistic symbiosis.</title>
        <authorList>
            <person name="Murfin K."/>
            <person name="Klassen J."/>
            <person name="Lee M."/>
            <person name="Forst S."/>
            <person name="Stock P."/>
            <person name="Goodrich-Blair H."/>
        </authorList>
    </citation>
    <scope>NUCLEOTIDE SEQUENCE [LARGE SCALE GENOMIC DNA]</scope>
    <source>
        <strain evidence="1">Kraussei Quebec</strain>
    </source>
</reference>
<dbReference type="AlphaFoldDB" id="A0A077PLK6"/>
<evidence type="ECO:0000313" key="1">
    <source>
        <dbReference type="EMBL" id="CDH21497.1"/>
    </source>
</evidence>
<sequence length="151" mass="16408">MEIRINEDGSATVKTAGYTAFYDKEGRLKTASSHLVHTTGDLDPAPQRLTDILSQNLIKLASRRKAAKEPAGITLAVDTGAKAGIAANGCFKGVVSEGRLRVAIPSMKETVFGPVQTAEIINDDHIRQIVREELRQFVTRESGRGGLFSKW</sequence>
<dbReference type="EMBL" id="CBSY010000237">
    <property type="protein sequence ID" value="CDH21497.1"/>
    <property type="molecule type" value="Genomic_DNA"/>
</dbReference>
<evidence type="ECO:0000313" key="2">
    <source>
        <dbReference type="Proteomes" id="UP000028500"/>
    </source>
</evidence>
<protein>
    <submittedName>
        <fullName evidence="1">Uncharacterized protein</fullName>
    </submittedName>
</protein>
<proteinExistence type="predicted"/>
<organism evidence="1 2">
    <name type="scientific">Xenorhabdus bovienii str. kraussei Quebec</name>
    <dbReference type="NCBI Taxonomy" id="1398203"/>
    <lineage>
        <taxon>Bacteria</taxon>
        <taxon>Pseudomonadati</taxon>
        <taxon>Pseudomonadota</taxon>
        <taxon>Gammaproteobacteria</taxon>
        <taxon>Enterobacterales</taxon>
        <taxon>Morganellaceae</taxon>
        <taxon>Xenorhabdus</taxon>
    </lineage>
</organism>